<keyword evidence="2" id="KW-1185">Reference proteome</keyword>
<gene>
    <name evidence="1" type="ORF">GSLYS_00005708001</name>
</gene>
<reference evidence="1 2" key="1">
    <citation type="submission" date="2024-04" db="EMBL/GenBank/DDBJ databases">
        <authorList>
            <consortium name="Genoscope - CEA"/>
            <person name="William W."/>
        </authorList>
    </citation>
    <scope>NUCLEOTIDE SEQUENCE [LARGE SCALE GENOMIC DNA]</scope>
</reference>
<name>A0AAV2HDY0_LYMST</name>
<evidence type="ECO:0000313" key="1">
    <source>
        <dbReference type="EMBL" id="CAL1531613.1"/>
    </source>
</evidence>
<accession>A0AAV2HDY0</accession>
<organism evidence="1 2">
    <name type="scientific">Lymnaea stagnalis</name>
    <name type="common">Great pond snail</name>
    <name type="synonym">Helix stagnalis</name>
    <dbReference type="NCBI Taxonomy" id="6523"/>
    <lineage>
        <taxon>Eukaryota</taxon>
        <taxon>Metazoa</taxon>
        <taxon>Spiralia</taxon>
        <taxon>Lophotrochozoa</taxon>
        <taxon>Mollusca</taxon>
        <taxon>Gastropoda</taxon>
        <taxon>Heterobranchia</taxon>
        <taxon>Euthyneura</taxon>
        <taxon>Panpulmonata</taxon>
        <taxon>Hygrophila</taxon>
        <taxon>Lymnaeoidea</taxon>
        <taxon>Lymnaeidae</taxon>
        <taxon>Lymnaea</taxon>
    </lineage>
</organism>
<proteinExistence type="predicted"/>
<dbReference type="Proteomes" id="UP001497497">
    <property type="component" value="Unassembled WGS sequence"/>
</dbReference>
<comment type="caution">
    <text evidence="1">The sequence shown here is derived from an EMBL/GenBank/DDBJ whole genome shotgun (WGS) entry which is preliminary data.</text>
</comment>
<protein>
    <submittedName>
        <fullName evidence="1">Uncharacterized protein</fullName>
    </submittedName>
</protein>
<evidence type="ECO:0000313" key="2">
    <source>
        <dbReference type="Proteomes" id="UP001497497"/>
    </source>
</evidence>
<dbReference type="AlphaFoldDB" id="A0AAV2HDY0"/>
<dbReference type="EMBL" id="CAXITT010000094">
    <property type="protein sequence ID" value="CAL1531613.1"/>
    <property type="molecule type" value="Genomic_DNA"/>
</dbReference>
<sequence>MPGVILIAKEIQATSRLVRQFGLANNVSIECVTTIGPLQAVTFYKKGIPFMCQDVRPPLGHDFDLTVQEVYDIDLNQYFHCEVNNLKDGSTQQSDFAFIRLTG</sequence>